<dbReference type="AlphaFoldDB" id="A0A016QTI9"/>
<evidence type="ECO:0000256" key="1">
    <source>
        <dbReference type="SAM" id="Phobius"/>
    </source>
</evidence>
<gene>
    <name evidence="2" type="ORF">DEIPH_ctg008orf0174</name>
</gene>
<dbReference type="PATRIC" id="fig|1476583.3.peg.575"/>
<reference evidence="2 3" key="1">
    <citation type="submission" date="2014-03" db="EMBL/GenBank/DDBJ databases">
        <title>Draft genome sequence of Deinococcus phoenicis 1P10ME.</title>
        <authorList>
            <person name="Stepanov V.G."/>
            <person name="Vaishampayan P."/>
            <person name="Venkateswaran K."/>
            <person name="Fox G.E."/>
        </authorList>
    </citation>
    <scope>NUCLEOTIDE SEQUENCE [LARGE SCALE GENOMIC DNA]</scope>
    <source>
        <strain evidence="2 3">1P10ME</strain>
    </source>
</reference>
<evidence type="ECO:0000313" key="2">
    <source>
        <dbReference type="EMBL" id="EYB69435.1"/>
    </source>
</evidence>
<dbReference type="Proteomes" id="UP000020492">
    <property type="component" value="Unassembled WGS sequence"/>
</dbReference>
<protein>
    <submittedName>
        <fullName evidence="2">Uncharacterized protein</fullName>
    </submittedName>
</protein>
<organism evidence="2 3">
    <name type="scientific">Deinococcus phoenicis</name>
    <dbReference type="NCBI Taxonomy" id="1476583"/>
    <lineage>
        <taxon>Bacteria</taxon>
        <taxon>Thermotogati</taxon>
        <taxon>Deinococcota</taxon>
        <taxon>Deinococci</taxon>
        <taxon>Deinococcales</taxon>
        <taxon>Deinococcaceae</taxon>
        <taxon>Deinococcus</taxon>
    </lineage>
</organism>
<keyword evidence="3" id="KW-1185">Reference proteome</keyword>
<evidence type="ECO:0000313" key="3">
    <source>
        <dbReference type="Proteomes" id="UP000020492"/>
    </source>
</evidence>
<keyword evidence="1" id="KW-1133">Transmembrane helix</keyword>
<keyword evidence="1" id="KW-0472">Membrane</keyword>
<feature type="transmembrane region" description="Helical" evidence="1">
    <location>
        <begin position="25"/>
        <end position="45"/>
    </location>
</feature>
<comment type="caution">
    <text evidence="2">The sequence shown here is derived from an EMBL/GenBank/DDBJ whole genome shotgun (WGS) entry which is preliminary data.</text>
</comment>
<proteinExistence type="predicted"/>
<accession>A0A016QTI9</accession>
<name>A0A016QTI9_9DEIO</name>
<dbReference type="EMBL" id="JHAC01000008">
    <property type="protein sequence ID" value="EYB69435.1"/>
    <property type="molecule type" value="Genomic_DNA"/>
</dbReference>
<keyword evidence="1" id="KW-0812">Transmembrane</keyword>
<sequence>MFWFALTLAVAGLLGNWLAYREADTLLLALVVAVPVVGAFAWAVWGRF</sequence>